<dbReference type="OrthoDB" id="18595at2759"/>
<feature type="domain" description="Small ribosomal subunit protein mS41 SAM" evidence="5">
    <location>
        <begin position="52"/>
        <end position="108"/>
    </location>
</feature>
<proteinExistence type="inferred from homology"/>
<dbReference type="Proteomes" id="UP000664534">
    <property type="component" value="Unassembled WGS sequence"/>
</dbReference>
<evidence type="ECO:0000256" key="4">
    <source>
        <dbReference type="ARBA" id="ARBA00035129"/>
    </source>
</evidence>
<dbReference type="GO" id="GO:0005739">
    <property type="term" value="C:mitochondrion"/>
    <property type="evidence" value="ECO:0007669"/>
    <property type="project" value="UniProtKB-SubCell"/>
</dbReference>
<name>A0A8H3G4F6_9LECA</name>
<evidence type="ECO:0000256" key="3">
    <source>
        <dbReference type="ARBA" id="ARBA00023128"/>
    </source>
</evidence>
<evidence type="ECO:0000256" key="2">
    <source>
        <dbReference type="ARBA" id="ARBA00010492"/>
    </source>
</evidence>
<dbReference type="InterPro" id="IPR019083">
    <property type="entry name" value="SAM_Ribosomal_mS41"/>
</dbReference>
<evidence type="ECO:0000313" key="7">
    <source>
        <dbReference type="Proteomes" id="UP000664534"/>
    </source>
</evidence>
<dbReference type="PANTHER" id="PTHR28235">
    <property type="entry name" value="PROTEIN FYV4, MITOCHONDRIAL"/>
    <property type="match status" value="1"/>
</dbReference>
<reference evidence="6" key="1">
    <citation type="submission" date="2021-03" db="EMBL/GenBank/DDBJ databases">
        <authorList>
            <person name="Tagirdzhanova G."/>
        </authorList>
    </citation>
    <scope>NUCLEOTIDE SEQUENCE</scope>
</reference>
<evidence type="ECO:0000313" key="6">
    <source>
        <dbReference type="EMBL" id="CAF9938006.1"/>
    </source>
</evidence>
<dbReference type="AlphaFoldDB" id="A0A8H3G4F6"/>
<gene>
    <name evidence="6" type="ORF">IMSHALPRED_000623</name>
</gene>
<dbReference type="InterPro" id="IPR039603">
    <property type="entry name" value="Ribosomal_mS41"/>
</dbReference>
<comment type="subcellular location">
    <subcellularLocation>
        <location evidence="1">Mitochondrion</location>
    </subcellularLocation>
</comment>
<sequence>MIIRNLPPPLLPSTLQYLLPKPQSSQCLRHLHARASASQPSIPQPTPFVPDASTFLKLIGRNLSQHVGKIPTWQSLFSLTSPQLRELGVEPARARRYLLWWRDRFRKGIFGVGGDLKNVKDGGAELRVVEVPVAKAAVSKSRSTSMAIGLPRTKRMIINEPPEVMKKSPSSQDLKTVDGMKLVGVRTIVGPYVQHVKGTRGSVATIKVQEGMWEVRRGLKVDGGERRKVQVRRKRLLEERRTSRK</sequence>
<evidence type="ECO:0000256" key="1">
    <source>
        <dbReference type="ARBA" id="ARBA00004173"/>
    </source>
</evidence>
<protein>
    <recommendedName>
        <fullName evidence="4">Small ribosomal subunit protein mS41</fullName>
    </recommendedName>
</protein>
<dbReference type="EMBL" id="CAJPDT010000104">
    <property type="protein sequence ID" value="CAF9938006.1"/>
    <property type="molecule type" value="Genomic_DNA"/>
</dbReference>
<organism evidence="6 7">
    <name type="scientific">Imshaugia aleurites</name>
    <dbReference type="NCBI Taxonomy" id="172621"/>
    <lineage>
        <taxon>Eukaryota</taxon>
        <taxon>Fungi</taxon>
        <taxon>Dikarya</taxon>
        <taxon>Ascomycota</taxon>
        <taxon>Pezizomycotina</taxon>
        <taxon>Lecanoromycetes</taxon>
        <taxon>OSLEUM clade</taxon>
        <taxon>Lecanoromycetidae</taxon>
        <taxon>Lecanorales</taxon>
        <taxon>Lecanorineae</taxon>
        <taxon>Parmeliaceae</taxon>
        <taxon>Imshaugia</taxon>
    </lineage>
</organism>
<dbReference type="PANTHER" id="PTHR28235:SF1">
    <property type="entry name" value="SMALL RIBOSOMAL SUBUNIT PROTEIN MS41"/>
    <property type="match status" value="1"/>
</dbReference>
<accession>A0A8H3G4F6</accession>
<comment type="caution">
    <text evidence="6">The sequence shown here is derived from an EMBL/GenBank/DDBJ whole genome shotgun (WGS) entry which is preliminary data.</text>
</comment>
<dbReference type="Pfam" id="PF09597">
    <property type="entry name" value="SAM_Ribosomal_mS41"/>
    <property type="match status" value="1"/>
</dbReference>
<keyword evidence="7" id="KW-1185">Reference proteome</keyword>
<comment type="similarity">
    <text evidence="2">Belongs to the mitochondrion-specific ribosomal protein mS41 family.</text>
</comment>
<dbReference type="SMART" id="SM01238">
    <property type="entry name" value="IGR"/>
    <property type="match status" value="1"/>
</dbReference>
<keyword evidence="3" id="KW-0496">Mitochondrion</keyword>
<evidence type="ECO:0000259" key="5">
    <source>
        <dbReference type="SMART" id="SM01238"/>
    </source>
</evidence>